<feature type="compositionally biased region" description="Low complexity" evidence="6">
    <location>
        <begin position="47"/>
        <end position="58"/>
    </location>
</feature>
<dbReference type="Pfam" id="PF01545">
    <property type="entry name" value="Cation_efflux"/>
    <property type="match status" value="1"/>
</dbReference>
<feature type="compositionally biased region" description="Basic and acidic residues" evidence="6">
    <location>
        <begin position="418"/>
        <end position="427"/>
    </location>
</feature>
<keyword evidence="5 7" id="KW-0472">Membrane</keyword>
<keyword evidence="2" id="KW-0813">Transport</keyword>
<feature type="compositionally biased region" description="Basic and acidic residues" evidence="6">
    <location>
        <begin position="59"/>
        <end position="69"/>
    </location>
</feature>
<sequence length="457" mass="49736">MAWYLLQPSMFSSAAVAGPGPGPGGPVPGSSSNNDQSNERNNGTARKAPGAAASASSKEAGEAPPEHAVHGSAVNPGGTSAPPLNWKTVQRALVGNSFITLLKFGVWWQTGSAAMLSEAIHTLADSGNQALLLAGLHQSSNAPDGRFQYGYGRAAFFWALVSALGMFWTGAGVAIFHGGYNLLHPESHAVETSLALWGVLGVSFLVDGWVLRMTLKELYETKPADKPFWKYVWSIRDPFIMAVIMEDMTACTGVILATLGVGATHYTGVVYWDAMASLGIGALLGLVALQLVRMNQQFLLGHAIDHETLSGIRKILVRRPSVEAVYGVQSQWVGPSTFSYKAEVDFDGTYLAAHLEDKYAPLFMTATEREDIEVLMSWYAEDVTRLVEREVRDIEVAIRKKYPAAAFIELEPDSKYSDVEALPRDPTNDSPYYSDEQEEMRRVDNQIARQLSRTSSL</sequence>
<dbReference type="InParanoid" id="A0A2R5GBH9"/>
<gene>
    <name evidence="9" type="ORF">FCC1311_039122</name>
</gene>
<evidence type="ECO:0000256" key="4">
    <source>
        <dbReference type="ARBA" id="ARBA00022989"/>
    </source>
</evidence>
<feature type="region of interest" description="Disordered" evidence="6">
    <location>
        <begin position="418"/>
        <end position="444"/>
    </location>
</feature>
<feature type="compositionally biased region" description="Polar residues" evidence="6">
    <location>
        <begin position="33"/>
        <end position="44"/>
    </location>
</feature>
<feature type="region of interest" description="Disordered" evidence="6">
    <location>
        <begin position="14"/>
        <end position="82"/>
    </location>
</feature>
<dbReference type="GO" id="GO:0006882">
    <property type="term" value="P:intracellular zinc ion homeostasis"/>
    <property type="evidence" value="ECO:0007669"/>
    <property type="project" value="TreeGrafter"/>
</dbReference>
<feature type="transmembrane region" description="Helical" evidence="7">
    <location>
        <begin position="269"/>
        <end position="292"/>
    </location>
</feature>
<dbReference type="GO" id="GO:0016020">
    <property type="term" value="C:membrane"/>
    <property type="evidence" value="ECO:0007669"/>
    <property type="project" value="UniProtKB-SubCell"/>
</dbReference>
<dbReference type="OrthoDB" id="407410at2759"/>
<keyword evidence="4 7" id="KW-1133">Transmembrane helix</keyword>
<dbReference type="InterPro" id="IPR002524">
    <property type="entry name" value="Cation_efflux"/>
</dbReference>
<feature type="transmembrane region" description="Helical" evidence="7">
    <location>
        <begin position="239"/>
        <end position="263"/>
    </location>
</feature>
<dbReference type="Proteomes" id="UP000241890">
    <property type="component" value="Unassembled WGS sequence"/>
</dbReference>
<evidence type="ECO:0000259" key="8">
    <source>
        <dbReference type="Pfam" id="PF01545"/>
    </source>
</evidence>
<feature type="domain" description="Cation efflux protein transmembrane" evidence="8">
    <location>
        <begin position="91"/>
        <end position="297"/>
    </location>
</feature>
<dbReference type="EMBL" id="BEYU01000035">
    <property type="protein sequence ID" value="GBG27689.1"/>
    <property type="molecule type" value="Genomic_DNA"/>
</dbReference>
<dbReference type="InterPro" id="IPR027469">
    <property type="entry name" value="Cation_efflux_TMD_sf"/>
</dbReference>
<dbReference type="Gene3D" id="1.20.1510.10">
    <property type="entry name" value="Cation efflux protein transmembrane domain"/>
    <property type="match status" value="1"/>
</dbReference>
<keyword evidence="10" id="KW-1185">Reference proteome</keyword>
<comment type="caution">
    <text evidence="9">The sequence shown here is derived from an EMBL/GenBank/DDBJ whole genome shotgun (WGS) entry which is preliminary data.</text>
</comment>
<evidence type="ECO:0000256" key="2">
    <source>
        <dbReference type="ARBA" id="ARBA00022448"/>
    </source>
</evidence>
<dbReference type="InterPro" id="IPR040177">
    <property type="entry name" value="SLC30A9"/>
</dbReference>
<dbReference type="GO" id="GO:0005783">
    <property type="term" value="C:endoplasmic reticulum"/>
    <property type="evidence" value="ECO:0007669"/>
    <property type="project" value="TreeGrafter"/>
</dbReference>
<protein>
    <submittedName>
        <fullName evidence="9">Zinc transporter 9</fullName>
    </submittedName>
</protein>
<proteinExistence type="predicted"/>
<dbReference type="AlphaFoldDB" id="A0A2R5GBH9"/>
<organism evidence="9 10">
    <name type="scientific">Hondaea fermentalgiana</name>
    <dbReference type="NCBI Taxonomy" id="2315210"/>
    <lineage>
        <taxon>Eukaryota</taxon>
        <taxon>Sar</taxon>
        <taxon>Stramenopiles</taxon>
        <taxon>Bigyra</taxon>
        <taxon>Labyrinthulomycetes</taxon>
        <taxon>Thraustochytrida</taxon>
        <taxon>Thraustochytriidae</taxon>
        <taxon>Hondaea</taxon>
    </lineage>
</organism>
<feature type="transmembrane region" description="Helical" evidence="7">
    <location>
        <begin position="192"/>
        <end position="211"/>
    </location>
</feature>
<reference evidence="9 10" key="1">
    <citation type="submission" date="2017-12" db="EMBL/GenBank/DDBJ databases">
        <title>Sequencing, de novo assembly and annotation of complete genome of a new Thraustochytrid species, strain FCC1311.</title>
        <authorList>
            <person name="Sedici K."/>
            <person name="Godart F."/>
            <person name="Aiese Cigliano R."/>
            <person name="Sanseverino W."/>
            <person name="Barakat M."/>
            <person name="Ortet P."/>
            <person name="Marechal E."/>
            <person name="Cagnac O."/>
            <person name="Amato A."/>
        </authorList>
    </citation>
    <scope>NUCLEOTIDE SEQUENCE [LARGE SCALE GENOMIC DNA]</scope>
</reference>
<evidence type="ECO:0000256" key="1">
    <source>
        <dbReference type="ARBA" id="ARBA00004141"/>
    </source>
</evidence>
<evidence type="ECO:0000256" key="3">
    <source>
        <dbReference type="ARBA" id="ARBA00022692"/>
    </source>
</evidence>
<dbReference type="NCBIfam" id="TIGR01297">
    <property type="entry name" value="CDF"/>
    <property type="match status" value="1"/>
</dbReference>
<dbReference type="InterPro" id="IPR058533">
    <property type="entry name" value="Cation_efflux_TM"/>
</dbReference>
<dbReference type="GO" id="GO:0006829">
    <property type="term" value="P:zinc ion transport"/>
    <property type="evidence" value="ECO:0007669"/>
    <property type="project" value="InterPro"/>
</dbReference>
<dbReference type="GO" id="GO:0008324">
    <property type="term" value="F:monoatomic cation transmembrane transporter activity"/>
    <property type="evidence" value="ECO:0007669"/>
    <property type="project" value="InterPro"/>
</dbReference>
<comment type="subcellular location">
    <subcellularLocation>
        <location evidence="1">Membrane</location>
        <topology evidence="1">Multi-pass membrane protein</topology>
    </subcellularLocation>
</comment>
<accession>A0A2R5GBH9</accession>
<dbReference type="PANTHER" id="PTHR13414">
    <property type="entry name" value="HUEL-CATION TRANSPORTER"/>
    <property type="match status" value="1"/>
</dbReference>
<evidence type="ECO:0000313" key="9">
    <source>
        <dbReference type="EMBL" id="GBG27689.1"/>
    </source>
</evidence>
<evidence type="ECO:0000256" key="5">
    <source>
        <dbReference type="ARBA" id="ARBA00023136"/>
    </source>
</evidence>
<name>A0A2R5GBH9_9STRA</name>
<dbReference type="PANTHER" id="PTHR13414:SF9">
    <property type="entry name" value="PROTON-COUPLED ZINC ANTIPORTER SLC30A9, MITOCHONDRIAL"/>
    <property type="match status" value="1"/>
</dbReference>
<evidence type="ECO:0000313" key="10">
    <source>
        <dbReference type="Proteomes" id="UP000241890"/>
    </source>
</evidence>
<evidence type="ECO:0000256" key="7">
    <source>
        <dbReference type="SAM" id="Phobius"/>
    </source>
</evidence>
<evidence type="ECO:0000256" key="6">
    <source>
        <dbReference type="SAM" id="MobiDB-lite"/>
    </source>
</evidence>
<feature type="transmembrane region" description="Helical" evidence="7">
    <location>
        <begin position="155"/>
        <end position="180"/>
    </location>
</feature>
<keyword evidence="3 7" id="KW-0812">Transmembrane</keyword>
<dbReference type="SUPFAM" id="SSF161111">
    <property type="entry name" value="Cation efflux protein transmembrane domain-like"/>
    <property type="match status" value="1"/>
</dbReference>